<dbReference type="EMBL" id="JAEUBD010001178">
    <property type="protein sequence ID" value="KAH3665182.1"/>
    <property type="molecule type" value="Genomic_DNA"/>
</dbReference>
<reference evidence="2" key="1">
    <citation type="journal article" date="2021" name="Open Biol.">
        <title>Shared evolutionary footprints suggest mitochondrial oxidative damage underlies multiple complex I losses in fungi.</title>
        <authorList>
            <person name="Schikora-Tamarit M.A."/>
            <person name="Marcet-Houben M."/>
            <person name="Nosek J."/>
            <person name="Gabaldon T."/>
        </authorList>
    </citation>
    <scope>NUCLEOTIDE SEQUENCE</scope>
    <source>
        <strain evidence="2">NCAIM Y.01608</strain>
    </source>
</reference>
<gene>
    <name evidence="2" type="ORF">OGATHE_003997</name>
</gene>
<sequence>MSWKCCHTDDSVLKFSMSNTIRSPSRTMARSLIAGDRNFDTILSSSSLPVVPDAASRYARIWGEPLESSTLNTSDDDCSTSSSSHLRIRLQMDGKTATKTSSGSTASEPWPASFGPAGPFRNTASTWSARSNSGEYSPLESPTTFSSGGSAL</sequence>
<evidence type="ECO:0000256" key="1">
    <source>
        <dbReference type="SAM" id="MobiDB-lite"/>
    </source>
</evidence>
<proteinExistence type="predicted"/>
<feature type="compositionally biased region" description="Polar residues" evidence="1">
    <location>
        <begin position="122"/>
        <end position="152"/>
    </location>
</feature>
<reference evidence="2" key="2">
    <citation type="submission" date="2021-01" db="EMBL/GenBank/DDBJ databases">
        <authorList>
            <person name="Schikora-Tamarit M.A."/>
        </authorList>
    </citation>
    <scope>NUCLEOTIDE SEQUENCE</scope>
    <source>
        <strain evidence="2">NCAIM Y.01608</strain>
    </source>
</reference>
<feature type="compositionally biased region" description="Low complexity" evidence="1">
    <location>
        <begin position="70"/>
        <end position="84"/>
    </location>
</feature>
<comment type="caution">
    <text evidence="2">The sequence shown here is derived from an EMBL/GenBank/DDBJ whole genome shotgun (WGS) entry which is preliminary data.</text>
</comment>
<accession>A0A9P8P4M4</accession>
<evidence type="ECO:0000313" key="3">
    <source>
        <dbReference type="Proteomes" id="UP000788993"/>
    </source>
</evidence>
<feature type="region of interest" description="Disordered" evidence="1">
    <location>
        <begin position="70"/>
        <end position="152"/>
    </location>
</feature>
<dbReference type="Proteomes" id="UP000788993">
    <property type="component" value="Unassembled WGS sequence"/>
</dbReference>
<organism evidence="2 3">
    <name type="scientific">Ogataea polymorpha</name>
    <dbReference type="NCBI Taxonomy" id="460523"/>
    <lineage>
        <taxon>Eukaryota</taxon>
        <taxon>Fungi</taxon>
        <taxon>Dikarya</taxon>
        <taxon>Ascomycota</taxon>
        <taxon>Saccharomycotina</taxon>
        <taxon>Pichiomycetes</taxon>
        <taxon>Pichiales</taxon>
        <taxon>Pichiaceae</taxon>
        <taxon>Ogataea</taxon>
    </lineage>
</organism>
<dbReference type="AlphaFoldDB" id="A0A9P8P4M4"/>
<keyword evidence="3" id="KW-1185">Reference proteome</keyword>
<protein>
    <submittedName>
        <fullName evidence="2">Uncharacterized protein</fullName>
    </submittedName>
</protein>
<feature type="compositionally biased region" description="Low complexity" evidence="1">
    <location>
        <begin position="94"/>
        <end position="107"/>
    </location>
</feature>
<evidence type="ECO:0000313" key="2">
    <source>
        <dbReference type="EMBL" id="KAH3665182.1"/>
    </source>
</evidence>
<name>A0A9P8P4M4_9ASCO</name>